<evidence type="ECO:0000313" key="2">
    <source>
        <dbReference type="EMBL" id="KAH7440134.1"/>
    </source>
</evidence>
<comment type="caution">
    <text evidence="2">The sequence shown here is derived from an EMBL/GenBank/DDBJ whole genome shotgun (WGS) entry which is preliminary data.</text>
</comment>
<dbReference type="AlphaFoldDB" id="A0A8T2V2V8"/>
<protein>
    <submittedName>
        <fullName evidence="2">Uncharacterized protein</fullName>
    </submittedName>
</protein>
<accession>A0A8T2V2V8</accession>
<sequence>MDPWSELIRRVQAFRNALVQASEDTLPTSKFRPTNINKNGGRKHDTSFDVGLLQNILAEKDTSSVDSEDSITGDGHSQSSREEEDEEDREEEGHGKEDGDLLEYVNYEQERPDDLAEEALLQELFFPADVKVASSSVYKNCKGTRPSANSISLSVNVGKLVLCQNIRNTSNRLSTDIGTDTGTDTITPTCLLTLIFPAVIAENREVGCSPEQRISIMPIKSNGDEFSFAHHSQLFWNLPSNEALPNLWRTHEMMTASIEVSTGGGEVLCGNAYLPLQSVVEKSPSTVDLHMVLVRSEPASGNGCGQDTRSAQQQHRNGHSRCQKKSNISWLKQNDKKPLAILEIGLTLVRGVPEEGRYSLLNNMASKPEETWLYVYIHNGLSTMRCNSFHPNSQSLLLVIKFGIQSVRRLFYRSINNAITNHLHGVLPGKFSDALLKLTDRTEGRNLFVEVWCNICGSSKERRDGLENLIGLAKVTIPTLSRGYENTSSRCLVDGSFSLWHPRSDSEGQKLRLTVYGGSKSELLRVLQETRSAITIQRHGRMLLERIQNKRHDGKLSLKSKGETFRHVFEVTVQRAKHIPLGRLSNNDHGYTCRGLFIKYNFPREEDPLFTHDMELQETVVFGAVAHHRITLPQGQSLLYYFTDLDENTCGLRFELWSNVLENSENKYDKVSIEKFSVSEDQEKSVHLLEDRGSTLWIEKCIGTAVLPMHELLSFLKNVYKDHVSLKIKRVFNLPIKFKRWVECQGEIPYLTIQVAYDIVELAESHLLDGTIFHDHMNASQFPLKSLLEVAILDIKINQNQSMSLLHMDVLCIRFALFPCNRELENKHPPIVAQLDKGVYHAKFTLNVILDAVTIKELWESYMTFEIWRISIHEAEGSGSSKDRKQDVRIGVAIAPCVMLLSQKQGVSGCIDLVGLNRQPLGHLRVSVKFVSTQVFASNV</sequence>
<reference evidence="2" key="1">
    <citation type="submission" date="2021-08" db="EMBL/GenBank/DDBJ databases">
        <title>WGS assembly of Ceratopteris richardii.</title>
        <authorList>
            <person name="Marchant D.B."/>
            <person name="Chen G."/>
            <person name="Jenkins J."/>
            <person name="Shu S."/>
            <person name="Leebens-Mack J."/>
            <person name="Grimwood J."/>
            <person name="Schmutz J."/>
            <person name="Soltis P."/>
            <person name="Soltis D."/>
            <person name="Chen Z.-H."/>
        </authorList>
    </citation>
    <scope>NUCLEOTIDE SEQUENCE</scope>
    <source>
        <strain evidence="2">Whitten #5841</strain>
        <tissue evidence="2">Leaf</tissue>
    </source>
</reference>
<evidence type="ECO:0000313" key="3">
    <source>
        <dbReference type="Proteomes" id="UP000825935"/>
    </source>
</evidence>
<dbReference type="PANTHER" id="PTHR21254">
    <property type="entry name" value="C2 DOMAIN-CONTAINING PROTEIN 3"/>
    <property type="match status" value="1"/>
</dbReference>
<name>A0A8T2V2V8_CERRI</name>
<organism evidence="2 3">
    <name type="scientific">Ceratopteris richardii</name>
    <name type="common">Triangle waterfern</name>
    <dbReference type="NCBI Taxonomy" id="49495"/>
    <lineage>
        <taxon>Eukaryota</taxon>
        <taxon>Viridiplantae</taxon>
        <taxon>Streptophyta</taxon>
        <taxon>Embryophyta</taxon>
        <taxon>Tracheophyta</taxon>
        <taxon>Polypodiopsida</taxon>
        <taxon>Polypodiidae</taxon>
        <taxon>Polypodiales</taxon>
        <taxon>Pteridineae</taxon>
        <taxon>Pteridaceae</taxon>
        <taxon>Parkerioideae</taxon>
        <taxon>Ceratopteris</taxon>
    </lineage>
</organism>
<dbReference type="PANTHER" id="PTHR21254:SF1">
    <property type="entry name" value="C2 DOMAIN-CONTAINING PROTEIN 3"/>
    <property type="match status" value="1"/>
</dbReference>
<gene>
    <name evidence="2" type="ORF">KP509_04G093200</name>
</gene>
<dbReference type="OMA" id="FSLWHPR"/>
<keyword evidence="3" id="KW-1185">Reference proteome</keyword>
<feature type="region of interest" description="Disordered" evidence="1">
    <location>
        <begin position="25"/>
        <end position="45"/>
    </location>
</feature>
<feature type="compositionally biased region" description="Polar residues" evidence="1">
    <location>
        <begin position="25"/>
        <end position="38"/>
    </location>
</feature>
<dbReference type="Proteomes" id="UP000825935">
    <property type="component" value="Chromosome 4"/>
</dbReference>
<feature type="region of interest" description="Disordered" evidence="1">
    <location>
        <begin position="300"/>
        <end position="324"/>
    </location>
</feature>
<dbReference type="EMBL" id="CM035409">
    <property type="protein sequence ID" value="KAH7440134.1"/>
    <property type="molecule type" value="Genomic_DNA"/>
</dbReference>
<feature type="compositionally biased region" description="Polar residues" evidence="1">
    <location>
        <begin position="305"/>
        <end position="315"/>
    </location>
</feature>
<dbReference type="GO" id="GO:0060271">
    <property type="term" value="P:cilium assembly"/>
    <property type="evidence" value="ECO:0007669"/>
    <property type="project" value="TreeGrafter"/>
</dbReference>
<dbReference type="OrthoDB" id="1928620at2759"/>
<feature type="region of interest" description="Disordered" evidence="1">
    <location>
        <begin position="59"/>
        <end position="102"/>
    </location>
</feature>
<dbReference type="GO" id="GO:0005815">
    <property type="term" value="C:microtubule organizing center"/>
    <property type="evidence" value="ECO:0007669"/>
    <property type="project" value="TreeGrafter"/>
</dbReference>
<proteinExistence type="predicted"/>
<evidence type="ECO:0000256" key="1">
    <source>
        <dbReference type="SAM" id="MobiDB-lite"/>
    </source>
</evidence>